<gene>
    <name evidence="2" type="ORF">M5K25_008659</name>
</gene>
<protein>
    <submittedName>
        <fullName evidence="2">Uncharacterized protein</fullName>
    </submittedName>
</protein>
<name>A0ABD0V9I8_DENTH</name>
<dbReference type="Proteomes" id="UP001552299">
    <property type="component" value="Unassembled WGS sequence"/>
</dbReference>
<keyword evidence="3" id="KW-1185">Reference proteome</keyword>
<evidence type="ECO:0000256" key="1">
    <source>
        <dbReference type="SAM" id="MobiDB-lite"/>
    </source>
</evidence>
<organism evidence="2 3">
    <name type="scientific">Dendrobium thyrsiflorum</name>
    <name type="common">Pinecone-like raceme dendrobium</name>
    <name type="synonym">Orchid</name>
    <dbReference type="NCBI Taxonomy" id="117978"/>
    <lineage>
        <taxon>Eukaryota</taxon>
        <taxon>Viridiplantae</taxon>
        <taxon>Streptophyta</taxon>
        <taxon>Embryophyta</taxon>
        <taxon>Tracheophyta</taxon>
        <taxon>Spermatophyta</taxon>
        <taxon>Magnoliopsida</taxon>
        <taxon>Liliopsida</taxon>
        <taxon>Asparagales</taxon>
        <taxon>Orchidaceae</taxon>
        <taxon>Epidendroideae</taxon>
        <taxon>Malaxideae</taxon>
        <taxon>Dendrobiinae</taxon>
        <taxon>Dendrobium</taxon>
    </lineage>
</organism>
<dbReference type="EMBL" id="JANQDX010000007">
    <property type="protein sequence ID" value="KAL0921573.1"/>
    <property type="molecule type" value="Genomic_DNA"/>
</dbReference>
<evidence type="ECO:0000313" key="2">
    <source>
        <dbReference type="EMBL" id="KAL0921573.1"/>
    </source>
</evidence>
<proteinExistence type="predicted"/>
<feature type="region of interest" description="Disordered" evidence="1">
    <location>
        <begin position="83"/>
        <end position="102"/>
    </location>
</feature>
<accession>A0ABD0V9I8</accession>
<evidence type="ECO:0000313" key="3">
    <source>
        <dbReference type="Proteomes" id="UP001552299"/>
    </source>
</evidence>
<reference evidence="2 3" key="1">
    <citation type="journal article" date="2024" name="Plant Biotechnol. J.">
        <title>Dendrobium thyrsiflorum genome and its molecular insights into genes involved in important horticultural traits.</title>
        <authorList>
            <person name="Chen B."/>
            <person name="Wang J.Y."/>
            <person name="Zheng P.J."/>
            <person name="Li K.L."/>
            <person name="Liang Y.M."/>
            <person name="Chen X.F."/>
            <person name="Zhang C."/>
            <person name="Zhao X."/>
            <person name="He X."/>
            <person name="Zhang G.Q."/>
            <person name="Liu Z.J."/>
            <person name="Xu Q."/>
        </authorList>
    </citation>
    <scope>NUCLEOTIDE SEQUENCE [LARGE SCALE GENOMIC DNA]</scope>
    <source>
        <strain evidence="2">GZMU011</strain>
    </source>
</reference>
<comment type="caution">
    <text evidence="2">The sequence shown here is derived from an EMBL/GenBank/DDBJ whole genome shotgun (WGS) entry which is preliminary data.</text>
</comment>
<dbReference type="AlphaFoldDB" id="A0ABD0V9I8"/>
<sequence>MTMDMQLSGCVLLGCSVKLQQIWYQSLIVGRGDDRSWQGTGIRGIKESDSLWANQECANRRIDELAAEVQRLTLEIHREFNLNRARPPPPRMHREEPPVNRPLGRRGLAADRHWRQHPVFIQELSDSDEEAHLRTERLKNMNPTTPNSAQSELKWVQIKDLKHLWKIQITIWITKRFQI</sequence>